<protein>
    <submittedName>
        <fullName evidence="3">Uncharacterized protein</fullName>
    </submittedName>
</protein>
<accession>A0A8K1FC70</accession>
<feature type="transmembrane region" description="Helical" evidence="2">
    <location>
        <begin position="77"/>
        <end position="99"/>
    </location>
</feature>
<keyword evidence="4" id="KW-1185">Reference proteome</keyword>
<evidence type="ECO:0000313" key="3">
    <source>
        <dbReference type="EMBL" id="TMW56866.1"/>
    </source>
</evidence>
<feature type="region of interest" description="Disordered" evidence="1">
    <location>
        <begin position="200"/>
        <end position="219"/>
    </location>
</feature>
<keyword evidence="2" id="KW-0472">Membrane</keyword>
<evidence type="ECO:0000313" key="4">
    <source>
        <dbReference type="Proteomes" id="UP000794436"/>
    </source>
</evidence>
<feature type="transmembrane region" description="Helical" evidence="2">
    <location>
        <begin position="151"/>
        <end position="168"/>
    </location>
</feature>
<evidence type="ECO:0000256" key="1">
    <source>
        <dbReference type="SAM" id="MobiDB-lite"/>
    </source>
</evidence>
<feature type="transmembrane region" description="Helical" evidence="2">
    <location>
        <begin position="29"/>
        <end position="47"/>
    </location>
</feature>
<reference evidence="3" key="1">
    <citation type="submission" date="2019-03" db="EMBL/GenBank/DDBJ databases">
        <title>Long read genome sequence of the mycoparasitic Pythium oligandrum ATCC 38472 isolated from sugarbeet rhizosphere.</title>
        <authorList>
            <person name="Gaulin E."/>
        </authorList>
    </citation>
    <scope>NUCLEOTIDE SEQUENCE</scope>
    <source>
        <strain evidence="3">ATCC 38472_TT</strain>
    </source>
</reference>
<keyword evidence="2" id="KW-0812">Transmembrane</keyword>
<keyword evidence="2" id="KW-1133">Transmembrane helix</keyword>
<sequence length="219" mass="25722">MGKPREFSRMLSISDGYWGFVHQKRFYRFAYATLTIFAIFALVAGFFKVGDGTRFASDYWKQKLHLTNAEMEENEQLLAWIYVFYPTPVAVAWFIVYFGKFFFCWRIKRLRKARNYKYNLLLATIVMAIGYSLIFWYFLKLDVIDGPKMRVALITAVCEFSLIGIEVFDQHQVRVARHRRKKLLVRQQEMEHEIRNQIRAGDGEPLGPQTGTQHPGGLV</sequence>
<comment type="caution">
    <text evidence="3">The sequence shown here is derived from an EMBL/GenBank/DDBJ whole genome shotgun (WGS) entry which is preliminary data.</text>
</comment>
<feature type="transmembrane region" description="Helical" evidence="2">
    <location>
        <begin position="120"/>
        <end position="139"/>
    </location>
</feature>
<name>A0A8K1FC70_PYTOL</name>
<gene>
    <name evidence="3" type="ORF">Poli38472_006876</name>
</gene>
<evidence type="ECO:0000256" key="2">
    <source>
        <dbReference type="SAM" id="Phobius"/>
    </source>
</evidence>
<dbReference type="AlphaFoldDB" id="A0A8K1FC70"/>
<proteinExistence type="predicted"/>
<organism evidence="3 4">
    <name type="scientific">Pythium oligandrum</name>
    <name type="common">Mycoparasitic fungus</name>
    <dbReference type="NCBI Taxonomy" id="41045"/>
    <lineage>
        <taxon>Eukaryota</taxon>
        <taxon>Sar</taxon>
        <taxon>Stramenopiles</taxon>
        <taxon>Oomycota</taxon>
        <taxon>Peronosporomycetes</taxon>
        <taxon>Pythiales</taxon>
        <taxon>Pythiaceae</taxon>
        <taxon>Pythium</taxon>
    </lineage>
</organism>
<dbReference type="OrthoDB" id="149521at2759"/>
<dbReference type="Proteomes" id="UP000794436">
    <property type="component" value="Unassembled WGS sequence"/>
</dbReference>
<dbReference type="EMBL" id="SPLM01000145">
    <property type="protein sequence ID" value="TMW56866.1"/>
    <property type="molecule type" value="Genomic_DNA"/>
</dbReference>